<dbReference type="GO" id="GO:0016787">
    <property type="term" value="F:hydrolase activity"/>
    <property type="evidence" value="ECO:0007669"/>
    <property type="project" value="UniProtKB-KW"/>
</dbReference>
<keyword evidence="3" id="KW-1185">Reference proteome</keyword>
<evidence type="ECO:0000313" key="3">
    <source>
        <dbReference type="Proteomes" id="UP000593818"/>
    </source>
</evidence>
<dbReference type="Pfam" id="PF12697">
    <property type="entry name" value="Abhydrolase_6"/>
    <property type="match status" value="1"/>
</dbReference>
<dbReference type="InterPro" id="IPR029058">
    <property type="entry name" value="AB_hydrolase_fold"/>
</dbReference>
<dbReference type="Proteomes" id="UP000593818">
    <property type="component" value="Chromosome"/>
</dbReference>
<accession>A0A7M2XST2</accession>
<feature type="domain" description="AB hydrolase-1" evidence="1">
    <location>
        <begin position="14"/>
        <end position="257"/>
    </location>
</feature>
<gene>
    <name evidence="2" type="ORF">INP59_11765</name>
</gene>
<dbReference type="InterPro" id="IPR050266">
    <property type="entry name" value="AB_hydrolase_sf"/>
</dbReference>
<dbReference type="PANTHER" id="PTHR43798">
    <property type="entry name" value="MONOACYLGLYCEROL LIPASE"/>
    <property type="match status" value="1"/>
</dbReference>
<evidence type="ECO:0000313" key="2">
    <source>
        <dbReference type="EMBL" id="QOW00915.1"/>
    </source>
</evidence>
<dbReference type="AlphaFoldDB" id="A0A7M2XST2"/>
<keyword evidence="2" id="KW-0378">Hydrolase</keyword>
<protein>
    <submittedName>
        <fullName evidence="2">Alpha/beta hydrolase</fullName>
    </submittedName>
</protein>
<dbReference type="EMBL" id="CP063450">
    <property type="protein sequence ID" value="QOW00915.1"/>
    <property type="molecule type" value="Genomic_DNA"/>
</dbReference>
<dbReference type="InterPro" id="IPR000073">
    <property type="entry name" value="AB_hydrolase_1"/>
</dbReference>
<dbReference type="SUPFAM" id="SSF53474">
    <property type="entry name" value="alpha/beta-Hydrolases"/>
    <property type="match status" value="1"/>
</dbReference>
<evidence type="ECO:0000259" key="1">
    <source>
        <dbReference type="Pfam" id="PF12697"/>
    </source>
</evidence>
<dbReference type="GO" id="GO:0016020">
    <property type="term" value="C:membrane"/>
    <property type="evidence" value="ECO:0007669"/>
    <property type="project" value="TreeGrafter"/>
</dbReference>
<proteinExistence type="predicted"/>
<reference evidence="2 3" key="1">
    <citation type="submission" date="2020-10" db="EMBL/GenBank/DDBJ databases">
        <title>Whole genome sequence of oil-degrading bacteria Rhodococcus pyridinivorans strain 5Ap.</title>
        <authorList>
            <person name="Akhremchuk A.E."/>
            <person name="Valentovich L.N."/>
            <person name="Charniauskaya M.I."/>
            <person name="Bukliarevich H.A."/>
            <person name="Titok M.A."/>
        </authorList>
    </citation>
    <scope>NUCLEOTIDE SEQUENCE [LARGE SCALE GENOMIC DNA]</scope>
    <source>
        <strain evidence="2 3">5Ap</strain>
    </source>
</reference>
<dbReference type="PANTHER" id="PTHR43798:SF33">
    <property type="entry name" value="HYDROLASE, PUTATIVE (AFU_ORTHOLOGUE AFUA_2G14860)-RELATED"/>
    <property type="match status" value="1"/>
</dbReference>
<dbReference type="RefSeq" id="WP_193903767.1">
    <property type="nucleotide sequence ID" value="NZ_CP063450.1"/>
</dbReference>
<sequence>MTSAAYRVGAGEPVLLLHGFTLSHHVWHGVAHDLASDYDVLAMTMPGHWGGPKLRLREVGIRGIADGIERDLDALGWGTCHVVGNSLGGQVGFELERRGRARSLAAINPGGGWKRFSITEFRIGWSFAAQFPSALAARVLGERAATRRRFQRPILDNASHQPDAVPPGDAANVVRAVSHCSIYLTYLLAGLRDGPLKGIDQVTVPTSLMLSEYDSFLTRAECMQRLLDELPPHVREIDLAGVGHIPMLENPEVVASALRAHLTRVVQEQSDESPTRVEVEER</sequence>
<organism evidence="2 3">
    <name type="scientific">Rhodococcus pyridinivorans</name>
    <dbReference type="NCBI Taxonomy" id="103816"/>
    <lineage>
        <taxon>Bacteria</taxon>
        <taxon>Bacillati</taxon>
        <taxon>Actinomycetota</taxon>
        <taxon>Actinomycetes</taxon>
        <taxon>Mycobacteriales</taxon>
        <taxon>Nocardiaceae</taxon>
        <taxon>Rhodococcus</taxon>
    </lineage>
</organism>
<dbReference type="Gene3D" id="3.40.50.1820">
    <property type="entry name" value="alpha/beta hydrolase"/>
    <property type="match status" value="1"/>
</dbReference>
<name>A0A7M2XST2_9NOCA</name>